<accession>A0A4S8ME04</accession>
<protein>
    <recommendedName>
        <fullName evidence="3">F-box domain-containing protein</fullName>
    </recommendedName>
</protein>
<dbReference type="SUPFAM" id="SSF52047">
    <property type="entry name" value="RNI-like"/>
    <property type="match status" value="1"/>
</dbReference>
<dbReference type="Proteomes" id="UP000297245">
    <property type="component" value="Unassembled WGS sequence"/>
</dbReference>
<dbReference type="OrthoDB" id="2788229at2759"/>
<sequence>MCKVYSFSMPLPHQCPTLPQELIDAIIDQLQDSRRDLLSCALVGHAWLPQSQKHLFQVISCGSELSKHGETSEDTLNRIARAPIFSRHIPPLVQRLSFDCVFSSRLLTMLFRISTFTQLRHLTLSNVPLRNLHHSTCTKTLSLPEFLNHCPTLEHLALVEVPMHDISQLLSPVHLRRSRLRSLALHSLTCTNDVDEQTEKTLSCFDDNRVELESLELKDVDPDLVDLLFCRDSSPFLLSSLKELSLGDDGFIQLLKQFVTGNDFRYDAIPFILSRLNRSELELQTLTLPVTFSAGYPEIESGHDKLICEFIRNTPSLERITLRLTRKSKLRYTALMCPTILFSKQRETLASLSESAKTGKLEVEIEPEVTEKRNLEPTELM</sequence>
<name>A0A4S8ME04_DENBC</name>
<evidence type="ECO:0008006" key="3">
    <source>
        <dbReference type="Google" id="ProtNLM"/>
    </source>
</evidence>
<dbReference type="EMBL" id="ML179098">
    <property type="protein sequence ID" value="THV00825.1"/>
    <property type="molecule type" value="Genomic_DNA"/>
</dbReference>
<dbReference type="AlphaFoldDB" id="A0A4S8ME04"/>
<keyword evidence="2" id="KW-1185">Reference proteome</keyword>
<evidence type="ECO:0000313" key="2">
    <source>
        <dbReference type="Proteomes" id="UP000297245"/>
    </source>
</evidence>
<gene>
    <name evidence="1" type="ORF">K435DRAFT_430368</name>
</gene>
<organism evidence="1 2">
    <name type="scientific">Dendrothele bispora (strain CBS 962.96)</name>
    <dbReference type="NCBI Taxonomy" id="1314807"/>
    <lineage>
        <taxon>Eukaryota</taxon>
        <taxon>Fungi</taxon>
        <taxon>Dikarya</taxon>
        <taxon>Basidiomycota</taxon>
        <taxon>Agaricomycotina</taxon>
        <taxon>Agaricomycetes</taxon>
        <taxon>Agaricomycetidae</taxon>
        <taxon>Agaricales</taxon>
        <taxon>Agaricales incertae sedis</taxon>
        <taxon>Dendrothele</taxon>
    </lineage>
</organism>
<proteinExistence type="predicted"/>
<evidence type="ECO:0000313" key="1">
    <source>
        <dbReference type="EMBL" id="THV00825.1"/>
    </source>
</evidence>
<reference evidence="1 2" key="1">
    <citation type="journal article" date="2019" name="Nat. Ecol. Evol.">
        <title>Megaphylogeny resolves global patterns of mushroom evolution.</title>
        <authorList>
            <person name="Varga T."/>
            <person name="Krizsan K."/>
            <person name="Foldi C."/>
            <person name="Dima B."/>
            <person name="Sanchez-Garcia M."/>
            <person name="Sanchez-Ramirez S."/>
            <person name="Szollosi G.J."/>
            <person name="Szarkandi J.G."/>
            <person name="Papp V."/>
            <person name="Albert L."/>
            <person name="Andreopoulos W."/>
            <person name="Angelini C."/>
            <person name="Antonin V."/>
            <person name="Barry K.W."/>
            <person name="Bougher N.L."/>
            <person name="Buchanan P."/>
            <person name="Buyck B."/>
            <person name="Bense V."/>
            <person name="Catcheside P."/>
            <person name="Chovatia M."/>
            <person name="Cooper J."/>
            <person name="Damon W."/>
            <person name="Desjardin D."/>
            <person name="Finy P."/>
            <person name="Geml J."/>
            <person name="Haridas S."/>
            <person name="Hughes K."/>
            <person name="Justo A."/>
            <person name="Karasinski D."/>
            <person name="Kautmanova I."/>
            <person name="Kiss B."/>
            <person name="Kocsube S."/>
            <person name="Kotiranta H."/>
            <person name="LaButti K.M."/>
            <person name="Lechner B.E."/>
            <person name="Liimatainen K."/>
            <person name="Lipzen A."/>
            <person name="Lukacs Z."/>
            <person name="Mihaltcheva S."/>
            <person name="Morgado L.N."/>
            <person name="Niskanen T."/>
            <person name="Noordeloos M.E."/>
            <person name="Ohm R.A."/>
            <person name="Ortiz-Santana B."/>
            <person name="Ovrebo C."/>
            <person name="Racz N."/>
            <person name="Riley R."/>
            <person name="Savchenko A."/>
            <person name="Shiryaev A."/>
            <person name="Soop K."/>
            <person name="Spirin V."/>
            <person name="Szebenyi C."/>
            <person name="Tomsovsky M."/>
            <person name="Tulloss R.E."/>
            <person name="Uehling J."/>
            <person name="Grigoriev I.V."/>
            <person name="Vagvolgyi C."/>
            <person name="Papp T."/>
            <person name="Martin F.M."/>
            <person name="Miettinen O."/>
            <person name="Hibbett D.S."/>
            <person name="Nagy L.G."/>
        </authorList>
    </citation>
    <scope>NUCLEOTIDE SEQUENCE [LARGE SCALE GENOMIC DNA]</scope>
    <source>
        <strain evidence="1 2">CBS 962.96</strain>
    </source>
</reference>